<dbReference type="InterPro" id="IPR017473">
    <property type="entry name" value="Undecaprenyl-P_gluc_Ptfrase"/>
</dbReference>
<dbReference type="GO" id="GO:0000271">
    <property type="term" value="P:polysaccharide biosynthetic process"/>
    <property type="evidence" value="ECO:0007669"/>
    <property type="project" value="UniProtKB-KW"/>
</dbReference>
<evidence type="ECO:0000256" key="7">
    <source>
        <dbReference type="ARBA" id="ARBA00023169"/>
    </source>
</evidence>
<evidence type="ECO:0000256" key="1">
    <source>
        <dbReference type="ARBA" id="ARBA00004141"/>
    </source>
</evidence>
<comment type="similarity">
    <text evidence="2">Belongs to the bacterial sugar transferase family.</text>
</comment>
<dbReference type="AlphaFoldDB" id="A0A9X1UJV2"/>
<dbReference type="Pfam" id="PF13727">
    <property type="entry name" value="CoA_binding_3"/>
    <property type="match status" value="1"/>
</dbReference>
<keyword evidence="4 8" id="KW-0812">Transmembrane</keyword>
<feature type="transmembrane region" description="Helical" evidence="8">
    <location>
        <begin position="304"/>
        <end position="327"/>
    </location>
</feature>
<evidence type="ECO:0000313" key="11">
    <source>
        <dbReference type="Proteomes" id="UP001139054"/>
    </source>
</evidence>
<dbReference type="NCBIfam" id="TIGR03023">
    <property type="entry name" value="WcaJ_sugtrans"/>
    <property type="match status" value="1"/>
</dbReference>
<evidence type="ECO:0000256" key="8">
    <source>
        <dbReference type="SAM" id="Phobius"/>
    </source>
</evidence>
<feature type="transmembrane region" description="Helical" evidence="8">
    <location>
        <begin position="129"/>
        <end position="148"/>
    </location>
</feature>
<comment type="subcellular location">
    <subcellularLocation>
        <location evidence="1">Membrane</location>
        <topology evidence="1">Multi-pass membrane protein</topology>
    </subcellularLocation>
</comment>
<comment type="caution">
    <text evidence="10">The sequence shown here is derived from an EMBL/GenBank/DDBJ whole genome shotgun (WGS) entry which is preliminary data.</text>
</comment>
<dbReference type="PANTHER" id="PTHR30576:SF21">
    <property type="entry name" value="UDP-GLUCOSE:UNDECAPRENYL-PHOSPHATE GLUCOSE-1-PHOSPHATE TRANSFERASE"/>
    <property type="match status" value="1"/>
</dbReference>
<dbReference type="Proteomes" id="UP001139054">
    <property type="component" value="Unassembled WGS sequence"/>
</dbReference>
<evidence type="ECO:0000256" key="2">
    <source>
        <dbReference type="ARBA" id="ARBA00006464"/>
    </source>
</evidence>
<organism evidence="10 11">
    <name type="scientific">Bradyrhizobium zhengyangense</name>
    <dbReference type="NCBI Taxonomy" id="2911009"/>
    <lineage>
        <taxon>Bacteria</taxon>
        <taxon>Pseudomonadati</taxon>
        <taxon>Pseudomonadota</taxon>
        <taxon>Alphaproteobacteria</taxon>
        <taxon>Hyphomicrobiales</taxon>
        <taxon>Nitrobacteraceae</taxon>
        <taxon>Bradyrhizobium</taxon>
    </lineage>
</organism>
<dbReference type="EMBL" id="JAKLTY010000040">
    <property type="protein sequence ID" value="MCG2632357.1"/>
    <property type="molecule type" value="Genomic_DNA"/>
</dbReference>
<keyword evidence="5 8" id="KW-1133">Transmembrane helix</keyword>
<dbReference type="GO" id="GO:0089702">
    <property type="term" value="F:undecaprenyl-phosphate glucose phosphotransferase activity"/>
    <property type="evidence" value="ECO:0007669"/>
    <property type="project" value="UniProtKB-EC"/>
</dbReference>
<evidence type="ECO:0000256" key="3">
    <source>
        <dbReference type="ARBA" id="ARBA00022679"/>
    </source>
</evidence>
<feature type="domain" description="Bacterial sugar transferase" evidence="9">
    <location>
        <begin position="299"/>
        <end position="483"/>
    </location>
</feature>
<dbReference type="InterPro" id="IPR017475">
    <property type="entry name" value="EPS_sugar_tfrase"/>
</dbReference>
<protein>
    <submittedName>
        <fullName evidence="10">Undecaprenyl-phosphate glucose phosphotransferase</fullName>
        <ecNumber evidence="10">2.7.8.31</ecNumber>
    </submittedName>
</protein>
<gene>
    <name evidence="10" type="ORF">L6654_37725</name>
</gene>
<reference evidence="10" key="1">
    <citation type="submission" date="2022-01" db="EMBL/GenBank/DDBJ databases">
        <title>Genome sequnece data of strain Bradyrhizobium sp. nov.</title>
        <authorList>
            <person name="Zhang J."/>
        </authorList>
    </citation>
    <scope>NUCLEOTIDE SEQUENCE</scope>
    <source>
        <strain evidence="10">WYCCWR 13023</strain>
    </source>
</reference>
<keyword evidence="7" id="KW-0270">Exopolysaccharide synthesis</keyword>
<dbReference type="EC" id="2.7.8.31" evidence="10"/>
<evidence type="ECO:0000256" key="6">
    <source>
        <dbReference type="ARBA" id="ARBA00023136"/>
    </source>
</evidence>
<dbReference type="Pfam" id="PF02397">
    <property type="entry name" value="Bac_transf"/>
    <property type="match status" value="1"/>
</dbReference>
<keyword evidence="6 8" id="KW-0472">Membrane</keyword>
<sequence length="489" mass="54137">MSIGFDIRDRSNQIRPGELAQEPRSALSSTAVPYLLSSADALVILTSSIIGSVGYHIWTGGLLPSTVPYCAVGLLASFIHILRMSGSGYYDLPDSAKPPVEIGHILVCWFTTGLLLAFFAFLLKIGVDYSRGAFILFYFLAPVGLLGVRRMTKIILIPAVERGAIGRRDVVLLGDAHEIAALQPQDLLALLGATHVSHFSLSKDFDPSAPAAFDSRTLIAVSDLVRRSNCREIVLALPWDDIGRLEFVREHMKVLPVSVRLLPDIRVRTLTNFASSARTRVLTIEIQRAPLSTPERFVKRAMDLVVAVIAGSLMLPVFALTAVAIRLEGNGPIIFRQNRKGFNGKQFVMYKFRTMTVQENGPNVIQVVPGDPRVTPVGKLLRSASIDELPQLWNVLKGDMSIIGPRPHALAHDDHFMKLVGDYAFRHHVKPGITGWAQCNGARGATPSVEEIAERVKLDLWYINNWSLWLDFQILVKTFFAVMRKHNAY</sequence>
<dbReference type="PANTHER" id="PTHR30576">
    <property type="entry name" value="COLANIC BIOSYNTHESIS UDP-GLUCOSE LIPID CARRIER TRANSFERASE"/>
    <property type="match status" value="1"/>
</dbReference>
<name>A0A9X1UJV2_9BRAD</name>
<keyword evidence="3 10" id="KW-0808">Transferase</keyword>
<proteinExistence type="inferred from homology"/>
<evidence type="ECO:0000256" key="4">
    <source>
        <dbReference type="ARBA" id="ARBA00022692"/>
    </source>
</evidence>
<evidence type="ECO:0000313" key="10">
    <source>
        <dbReference type="EMBL" id="MCG2632357.1"/>
    </source>
</evidence>
<evidence type="ECO:0000259" key="9">
    <source>
        <dbReference type="Pfam" id="PF02397"/>
    </source>
</evidence>
<dbReference type="GO" id="GO:0016020">
    <property type="term" value="C:membrane"/>
    <property type="evidence" value="ECO:0007669"/>
    <property type="project" value="UniProtKB-SubCell"/>
</dbReference>
<dbReference type="InterPro" id="IPR003362">
    <property type="entry name" value="Bact_transf"/>
</dbReference>
<evidence type="ECO:0000256" key="5">
    <source>
        <dbReference type="ARBA" id="ARBA00022989"/>
    </source>
</evidence>
<dbReference type="RefSeq" id="WP_237891927.1">
    <property type="nucleotide sequence ID" value="NZ_JAKLTY010000040.1"/>
</dbReference>
<dbReference type="GO" id="GO:0009242">
    <property type="term" value="P:colanic acid biosynthetic process"/>
    <property type="evidence" value="ECO:0007669"/>
    <property type="project" value="TreeGrafter"/>
</dbReference>
<dbReference type="NCBIfam" id="TIGR03025">
    <property type="entry name" value="EPS_sugtrans"/>
    <property type="match status" value="1"/>
</dbReference>
<feature type="transmembrane region" description="Helical" evidence="8">
    <location>
        <begin position="34"/>
        <end position="55"/>
    </location>
</feature>
<feature type="transmembrane region" description="Helical" evidence="8">
    <location>
        <begin position="61"/>
        <end position="82"/>
    </location>
</feature>
<accession>A0A9X1UJV2</accession>
<feature type="transmembrane region" description="Helical" evidence="8">
    <location>
        <begin position="102"/>
        <end position="123"/>
    </location>
</feature>